<evidence type="ECO:0000256" key="2">
    <source>
        <dbReference type="ARBA" id="ARBA00005097"/>
    </source>
</evidence>
<keyword evidence="16" id="KW-1185">Reference proteome</keyword>
<comment type="function">
    <text evidence="11">Catalyzes the NADPH-dependent formation of L-aspartate 4-semialdehyde (L-ASA) by the reductive dephosphorylation of 4-phospho-L-aspartate. Mediates the second step in the biosynthesis of amino acids that derive from aspartate (the aspartate family of amino acids), including methioinine and threonine, the latter of which is a precursor to isoleucine.</text>
</comment>
<dbReference type="GO" id="GO:0046983">
    <property type="term" value="F:protein dimerization activity"/>
    <property type="evidence" value="ECO:0007669"/>
    <property type="project" value="InterPro"/>
</dbReference>
<dbReference type="STRING" id="1160509.A0A3N4IJN2"/>
<dbReference type="CDD" id="cd02315">
    <property type="entry name" value="ScASADH_like_N"/>
    <property type="match status" value="1"/>
</dbReference>
<dbReference type="GO" id="GO:0004073">
    <property type="term" value="F:aspartate-semialdehyde dehydrogenase activity"/>
    <property type="evidence" value="ECO:0007669"/>
    <property type="project" value="UniProtKB-EC"/>
</dbReference>
<sequence length="357" mass="38448">MSEIKEQAKKCGVLGCTGMVGQRFLTLLSRHPSFKVFKIGASSRSAGKPYEKACKWKLSEALDANISKLVVSECKPENFQGCDIIFSGLDSDVAGEIESSFRSAGFAVFSNAKNYRMDPSVPLVVPLVNADHIDSVANQKARYGGYIVTNANCSTTGLVLPLKALMDAFGVLKSISVVTLQAISGAGYPGVPSLDIIDNVVPFIDGEEEKIETETRKILGTFDGVQFLDAPGTNVSAHCNRVPVLDGHLSCISVSFETKSKPSIAEISRAFEKYVPLPCEMECYSAPSSSIRVLEGVDRPQPRLDRYAENGFAVTVGRVRKDTVFDVRFVALVHNTILGAAGSSILNAEIAERKGLL</sequence>
<evidence type="ECO:0000256" key="10">
    <source>
        <dbReference type="ARBA" id="ARBA00049864"/>
    </source>
</evidence>
<dbReference type="InterPro" id="IPR012280">
    <property type="entry name" value="Semialdhyde_DH_dimer_dom"/>
</dbReference>
<evidence type="ECO:0000256" key="4">
    <source>
        <dbReference type="ARBA" id="ARBA00013120"/>
    </source>
</evidence>
<feature type="active site" description="Acyl-thioester intermediate" evidence="13">
    <location>
        <position position="153"/>
    </location>
</feature>
<feature type="domain" description="Semialdehyde dehydrogenase NAD-binding" evidence="14">
    <location>
        <begin position="10"/>
        <end position="136"/>
    </location>
</feature>
<dbReference type="PANTHER" id="PTHR46718">
    <property type="entry name" value="ASPARTATE-SEMIALDEHYDE DEHYDROGENASE"/>
    <property type="match status" value="1"/>
</dbReference>
<keyword evidence="8" id="KW-0560">Oxidoreductase</keyword>
<dbReference type="CDD" id="cd18130">
    <property type="entry name" value="ASADH_C_arch_fung_like"/>
    <property type="match status" value="1"/>
</dbReference>
<comment type="pathway">
    <text evidence="2">Amino-acid biosynthesis; L-threonine biosynthesis; L-threonine from L-aspartate: step 2/5.</text>
</comment>
<comment type="pathway">
    <text evidence="1">Amino-acid biosynthesis; L-methionine biosynthesis via de novo pathway; L-homoserine from L-aspartate: step 2/3.</text>
</comment>
<accession>A0A3N4IJN2</accession>
<reference evidence="15 16" key="1">
    <citation type="journal article" date="2018" name="Nat. Ecol. Evol.">
        <title>Pezizomycetes genomes reveal the molecular basis of ectomycorrhizal truffle lifestyle.</title>
        <authorList>
            <person name="Murat C."/>
            <person name="Payen T."/>
            <person name="Noel B."/>
            <person name="Kuo A."/>
            <person name="Morin E."/>
            <person name="Chen J."/>
            <person name="Kohler A."/>
            <person name="Krizsan K."/>
            <person name="Balestrini R."/>
            <person name="Da Silva C."/>
            <person name="Montanini B."/>
            <person name="Hainaut M."/>
            <person name="Levati E."/>
            <person name="Barry K.W."/>
            <person name="Belfiori B."/>
            <person name="Cichocki N."/>
            <person name="Clum A."/>
            <person name="Dockter R.B."/>
            <person name="Fauchery L."/>
            <person name="Guy J."/>
            <person name="Iotti M."/>
            <person name="Le Tacon F."/>
            <person name="Lindquist E.A."/>
            <person name="Lipzen A."/>
            <person name="Malagnac F."/>
            <person name="Mello A."/>
            <person name="Molinier V."/>
            <person name="Miyauchi S."/>
            <person name="Poulain J."/>
            <person name="Riccioni C."/>
            <person name="Rubini A."/>
            <person name="Sitrit Y."/>
            <person name="Splivallo R."/>
            <person name="Traeger S."/>
            <person name="Wang M."/>
            <person name="Zifcakova L."/>
            <person name="Wipf D."/>
            <person name="Zambonelli A."/>
            <person name="Paolocci F."/>
            <person name="Nowrousian M."/>
            <person name="Ottonello S."/>
            <person name="Baldrian P."/>
            <person name="Spatafora J.W."/>
            <person name="Henrissat B."/>
            <person name="Nagy L.G."/>
            <person name="Aury J.M."/>
            <person name="Wincker P."/>
            <person name="Grigoriev I.V."/>
            <person name="Bonfante P."/>
            <person name="Martin F.M."/>
        </authorList>
    </citation>
    <scope>NUCLEOTIDE SEQUENCE [LARGE SCALE GENOMIC DNA]</scope>
    <source>
        <strain evidence="15 16">RN42</strain>
    </source>
</reference>
<dbReference type="InterPro" id="IPR051823">
    <property type="entry name" value="ASADH-related"/>
</dbReference>
<dbReference type="SUPFAM" id="SSF51735">
    <property type="entry name" value="NAD(P)-binding Rossmann-fold domains"/>
    <property type="match status" value="1"/>
</dbReference>
<organism evidence="15 16">
    <name type="scientific">Ascobolus immersus RN42</name>
    <dbReference type="NCBI Taxonomy" id="1160509"/>
    <lineage>
        <taxon>Eukaryota</taxon>
        <taxon>Fungi</taxon>
        <taxon>Dikarya</taxon>
        <taxon>Ascomycota</taxon>
        <taxon>Pezizomycotina</taxon>
        <taxon>Pezizomycetes</taxon>
        <taxon>Pezizales</taxon>
        <taxon>Ascobolaceae</taxon>
        <taxon>Ascobolus</taxon>
    </lineage>
</organism>
<dbReference type="SUPFAM" id="SSF55347">
    <property type="entry name" value="Glyceraldehyde-3-phosphate dehydrogenase-like, C-terminal domain"/>
    <property type="match status" value="1"/>
</dbReference>
<dbReference type="InterPro" id="IPR036291">
    <property type="entry name" value="NAD(P)-bd_dom_sf"/>
</dbReference>
<dbReference type="Proteomes" id="UP000275078">
    <property type="component" value="Unassembled WGS sequence"/>
</dbReference>
<dbReference type="FunFam" id="3.30.360.10:FF:000016">
    <property type="entry name" value="Probable aspartate-semialdehyde dehydrogenase"/>
    <property type="match status" value="1"/>
</dbReference>
<dbReference type="AlphaFoldDB" id="A0A3N4IJN2"/>
<protein>
    <recommendedName>
        <fullName evidence="12">Aspartate-semialdehyde dehydrogenase</fullName>
        <ecNumber evidence="4">1.2.1.11</ecNumber>
    </recommendedName>
</protein>
<evidence type="ECO:0000256" key="11">
    <source>
        <dbReference type="ARBA" id="ARBA00049950"/>
    </source>
</evidence>
<feature type="active site" description="Proton acceptor" evidence="13">
    <location>
        <position position="248"/>
    </location>
</feature>
<evidence type="ECO:0000313" key="15">
    <source>
        <dbReference type="EMBL" id="RPA81844.1"/>
    </source>
</evidence>
<keyword evidence="6" id="KW-0791">Threonine biosynthesis</keyword>
<dbReference type="InterPro" id="IPR005676">
    <property type="entry name" value="Asp_semi-ald_DH_pep-lack"/>
</dbReference>
<evidence type="ECO:0000256" key="8">
    <source>
        <dbReference type="ARBA" id="ARBA00023002"/>
    </source>
</evidence>
<dbReference type="GO" id="GO:0009086">
    <property type="term" value="P:methionine biosynthetic process"/>
    <property type="evidence" value="ECO:0007669"/>
    <property type="project" value="UniProtKB-KW"/>
</dbReference>
<dbReference type="GO" id="GO:0051287">
    <property type="term" value="F:NAD binding"/>
    <property type="evidence" value="ECO:0007669"/>
    <property type="project" value="InterPro"/>
</dbReference>
<dbReference type="EMBL" id="ML119676">
    <property type="protein sequence ID" value="RPA81844.1"/>
    <property type="molecule type" value="Genomic_DNA"/>
</dbReference>
<comment type="similarity">
    <text evidence="3">Belongs to the aspartate-semialdehyde dehydrogenase family.</text>
</comment>
<evidence type="ECO:0000256" key="6">
    <source>
        <dbReference type="ARBA" id="ARBA00022697"/>
    </source>
</evidence>
<evidence type="ECO:0000256" key="13">
    <source>
        <dbReference type="PIRSR" id="PIRSR000148-1"/>
    </source>
</evidence>
<dbReference type="SMART" id="SM00859">
    <property type="entry name" value="Semialdhyde_dh"/>
    <property type="match status" value="1"/>
</dbReference>
<keyword evidence="9" id="KW-0486">Methionine biosynthesis</keyword>
<dbReference type="Pfam" id="PF01118">
    <property type="entry name" value="Semialdhyde_dh"/>
    <property type="match status" value="1"/>
</dbReference>
<dbReference type="EC" id="1.2.1.11" evidence="4"/>
<dbReference type="Gene3D" id="3.30.360.10">
    <property type="entry name" value="Dihydrodipicolinate Reductase, domain 2"/>
    <property type="match status" value="1"/>
</dbReference>
<evidence type="ECO:0000256" key="9">
    <source>
        <dbReference type="ARBA" id="ARBA00023167"/>
    </source>
</evidence>
<evidence type="ECO:0000256" key="7">
    <source>
        <dbReference type="ARBA" id="ARBA00022857"/>
    </source>
</evidence>
<keyword evidence="5" id="KW-0028">Amino-acid biosynthesis</keyword>
<evidence type="ECO:0000256" key="3">
    <source>
        <dbReference type="ARBA" id="ARBA00010584"/>
    </source>
</evidence>
<dbReference type="Gene3D" id="3.40.50.720">
    <property type="entry name" value="NAD(P)-binding Rossmann-like Domain"/>
    <property type="match status" value="1"/>
</dbReference>
<dbReference type="NCBIfam" id="NF006416">
    <property type="entry name" value="PRK08664.1"/>
    <property type="match status" value="1"/>
</dbReference>
<dbReference type="PIRSF" id="PIRSF000148">
    <property type="entry name" value="ASA_dh"/>
    <property type="match status" value="1"/>
</dbReference>
<dbReference type="GO" id="GO:0050661">
    <property type="term" value="F:NADP binding"/>
    <property type="evidence" value="ECO:0007669"/>
    <property type="project" value="InterPro"/>
</dbReference>
<evidence type="ECO:0000313" key="16">
    <source>
        <dbReference type="Proteomes" id="UP000275078"/>
    </source>
</evidence>
<dbReference type="PANTHER" id="PTHR46718:SF1">
    <property type="entry name" value="ASPARTATE-SEMIALDEHYDE DEHYDROGENASE"/>
    <property type="match status" value="1"/>
</dbReference>
<dbReference type="GO" id="GO:0009088">
    <property type="term" value="P:threonine biosynthetic process"/>
    <property type="evidence" value="ECO:0007669"/>
    <property type="project" value="UniProtKB-KW"/>
</dbReference>
<proteinExistence type="inferred from homology"/>
<dbReference type="InterPro" id="IPR000534">
    <property type="entry name" value="Semialdehyde_DH_NAD-bd"/>
</dbReference>
<keyword evidence="7" id="KW-0521">NADP</keyword>
<comment type="catalytic activity">
    <reaction evidence="10">
        <text>L-aspartate 4-semialdehyde + phosphate + NADP(+) = 4-phospho-L-aspartate + NADPH + H(+)</text>
        <dbReference type="Rhea" id="RHEA:24284"/>
        <dbReference type="ChEBI" id="CHEBI:15378"/>
        <dbReference type="ChEBI" id="CHEBI:43474"/>
        <dbReference type="ChEBI" id="CHEBI:57535"/>
        <dbReference type="ChEBI" id="CHEBI:57783"/>
        <dbReference type="ChEBI" id="CHEBI:58349"/>
        <dbReference type="ChEBI" id="CHEBI:537519"/>
        <dbReference type="EC" id="1.2.1.11"/>
    </reaction>
    <physiologicalReaction direction="right-to-left" evidence="10">
        <dbReference type="Rhea" id="RHEA:24286"/>
    </physiologicalReaction>
</comment>
<evidence type="ECO:0000256" key="12">
    <source>
        <dbReference type="ARBA" id="ARBA00050041"/>
    </source>
</evidence>
<dbReference type="Pfam" id="PF02774">
    <property type="entry name" value="Semialdhyde_dhC"/>
    <property type="match status" value="1"/>
</dbReference>
<evidence type="ECO:0000259" key="14">
    <source>
        <dbReference type="SMART" id="SM00859"/>
    </source>
</evidence>
<name>A0A3N4IJN2_ASCIM</name>
<evidence type="ECO:0000256" key="1">
    <source>
        <dbReference type="ARBA" id="ARBA00005021"/>
    </source>
</evidence>
<dbReference type="OrthoDB" id="1894490at2759"/>
<dbReference type="NCBIfam" id="TIGR00978">
    <property type="entry name" value="asd_EA"/>
    <property type="match status" value="1"/>
</dbReference>
<evidence type="ECO:0000256" key="5">
    <source>
        <dbReference type="ARBA" id="ARBA00022605"/>
    </source>
</evidence>
<gene>
    <name evidence="15" type="ORF">BJ508DRAFT_414556</name>
</gene>